<proteinExistence type="predicted"/>
<dbReference type="Gene3D" id="3.40.50.150">
    <property type="entry name" value="Vaccinia Virus protein VP39"/>
    <property type="match status" value="1"/>
</dbReference>
<protein>
    <submittedName>
        <fullName evidence="1">Bifunctional 3-demethylubiquinone-9 3-methyltransferase/ 2-octaprenyl-6-hydroxy phenol methylase</fullName>
    </submittedName>
</protein>
<dbReference type="PANTHER" id="PTHR43861">
    <property type="entry name" value="TRANS-ACONITATE 2-METHYLTRANSFERASE-RELATED"/>
    <property type="match status" value="1"/>
</dbReference>
<comment type="caution">
    <text evidence="1">The sequence shown here is derived from an EMBL/GenBank/DDBJ whole genome shotgun (WGS) entry which is preliminary data.</text>
</comment>
<dbReference type="Pfam" id="PF13489">
    <property type="entry name" value="Methyltransf_23"/>
    <property type="match status" value="1"/>
</dbReference>
<keyword evidence="1" id="KW-0808">Transferase</keyword>
<dbReference type="InterPro" id="IPR029063">
    <property type="entry name" value="SAM-dependent_MTases_sf"/>
</dbReference>
<gene>
    <name evidence="1" type="ORF">AMQ22_01336</name>
</gene>
<dbReference type="SUPFAM" id="SSF53335">
    <property type="entry name" value="S-adenosyl-L-methionine-dependent methyltransferases"/>
    <property type="match status" value="1"/>
</dbReference>
<accession>A0A150J2Y4</accession>
<reference evidence="1 2" key="1">
    <citation type="journal article" date="2016" name="ISME J.">
        <title>Chasing the elusive Euryarchaeota class WSA2: genomes reveal a uniquely fastidious methyl-reducing methanogen.</title>
        <authorList>
            <person name="Nobu M.K."/>
            <person name="Narihiro T."/>
            <person name="Kuroda K."/>
            <person name="Mei R."/>
            <person name="Liu W.T."/>
        </authorList>
    </citation>
    <scope>NUCLEOTIDE SEQUENCE [LARGE SCALE GENOMIC DNA]</scope>
    <source>
        <strain evidence="1">U1lsi0528_Bin055</strain>
    </source>
</reference>
<sequence length="228" mass="27127">MEDWKLILGKIQEDIECHSISHYRDAYKLEEFHYWQHIPGWMYKDSKSNKVNRVLDAGCAYGTLSCFAKKIYNCEVVAVDVQKYMDDAIQHNYDLDYRLLDIETEIDKVEGKFDRIIFTEVIEHLFYNPIDTLRNLKELLVDGGILYLSTPDAYEWGRVSDGYKNIGEMPHIGEVKKPDFELIDRHLYQYNALEIHDIIRDSRFRLGRFRYSKPGRRARHFNYELVKG</sequence>
<keyword evidence="1" id="KW-0489">Methyltransferase</keyword>
<name>A0A150J2Y4_9EURY</name>
<dbReference type="EMBL" id="LNGC01000061">
    <property type="protein sequence ID" value="KYC51334.1"/>
    <property type="molecule type" value="Genomic_DNA"/>
</dbReference>
<organism evidence="1 2">
    <name type="scientific">Candidatus Methanofastidiosum methylothiophilum</name>
    <dbReference type="NCBI Taxonomy" id="1705564"/>
    <lineage>
        <taxon>Archaea</taxon>
        <taxon>Methanobacteriati</taxon>
        <taxon>Methanobacteriota</taxon>
        <taxon>Stenosarchaea group</taxon>
        <taxon>Candidatus Methanofastidiosia</taxon>
        <taxon>Candidatus Methanofastidiosales</taxon>
        <taxon>Candidatus Methanofastidiosaceae</taxon>
        <taxon>Candidatus Methanofastidiosum</taxon>
    </lineage>
</organism>
<keyword evidence="1" id="KW-0830">Ubiquinone</keyword>
<dbReference type="GO" id="GO:0008168">
    <property type="term" value="F:methyltransferase activity"/>
    <property type="evidence" value="ECO:0007669"/>
    <property type="project" value="UniProtKB-KW"/>
</dbReference>
<dbReference type="GO" id="GO:0032259">
    <property type="term" value="P:methylation"/>
    <property type="evidence" value="ECO:0007669"/>
    <property type="project" value="UniProtKB-KW"/>
</dbReference>
<dbReference type="AlphaFoldDB" id="A0A150J2Y4"/>
<evidence type="ECO:0000313" key="1">
    <source>
        <dbReference type="EMBL" id="KYC51334.1"/>
    </source>
</evidence>
<dbReference type="CDD" id="cd02440">
    <property type="entry name" value="AdoMet_MTases"/>
    <property type="match status" value="1"/>
</dbReference>
<evidence type="ECO:0000313" key="2">
    <source>
        <dbReference type="Proteomes" id="UP000075398"/>
    </source>
</evidence>
<dbReference type="Proteomes" id="UP000075398">
    <property type="component" value="Unassembled WGS sequence"/>
</dbReference>